<organism evidence="1 2">
    <name type="scientific">Acrasis kona</name>
    <dbReference type="NCBI Taxonomy" id="1008807"/>
    <lineage>
        <taxon>Eukaryota</taxon>
        <taxon>Discoba</taxon>
        <taxon>Heterolobosea</taxon>
        <taxon>Tetramitia</taxon>
        <taxon>Eutetramitia</taxon>
        <taxon>Acrasidae</taxon>
        <taxon>Acrasis</taxon>
    </lineage>
</organism>
<dbReference type="Proteomes" id="UP001431209">
    <property type="component" value="Unassembled WGS sequence"/>
</dbReference>
<comment type="caution">
    <text evidence="1">The sequence shown here is derived from an EMBL/GenBank/DDBJ whole genome shotgun (WGS) entry which is preliminary data.</text>
</comment>
<reference evidence="1 2" key="1">
    <citation type="submission" date="2024-03" db="EMBL/GenBank/DDBJ databases">
        <title>The Acrasis kona genome and developmental transcriptomes reveal deep origins of eukaryotic multicellular pathways.</title>
        <authorList>
            <person name="Sheikh S."/>
            <person name="Fu C.-J."/>
            <person name="Brown M.W."/>
            <person name="Baldauf S.L."/>
        </authorList>
    </citation>
    <scope>NUCLEOTIDE SEQUENCE [LARGE SCALE GENOMIC DNA]</scope>
    <source>
        <strain evidence="1 2">ATCC MYA-3509</strain>
    </source>
</reference>
<gene>
    <name evidence="1" type="ORF">AKO1_003301</name>
</gene>
<keyword evidence="2" id="KW-1185">Reference proteome</keyword>
<accession>A0AAW2Z8I1</accession>
<dbReference type="EMBL" id="JAOPGA020001159">
    <property type="protein sequence ID" value="KAL0485720.1"/>
    <property type="molecule type" value="Genomic_DNA"/>
</dbReference>
<sequence length="83" mass="9270">MLTSNVHRFFNRNSNSILIENINGRQVTVVVLPDHSGSWTASCTDQETDLCSTTKSESMDEAILLGLYELQVQLTQQGVAWKV</sequence>
<dbReference type="AlphaFoldDB" id="A0AAW2Z8I1"/>
<evidence type="ECO:0000313" key="1">
    <source>
        <dbReference type="EMBL" id="KAL0485720.1"/>
    </source>
</evidence>
<protein>
    <submittedName>
        <fullName evidence="1">Ycf2</fullName>
    </submittedName>
</protein>
<name>A0AAW2Z8I1_9EUKA</name>
<evidence type="ECO:0000313" key="2">
    <source>
        <dbReference type="Proteomes" id="UP001431209"/>
    </source>
</evidence>
<proteinExistence type="predicted"/>